<dbReference type="Proteomes" id="UP000789920">
    <property type="component" value="Unassembled WGS sequence"/>
</dbReference>
<accession>A0ACA9S281</accession>
<reference evidence="1" key="1">
    <citation type="submission" date="2021-06" db="EMBL/GenBank/DDBJ databases">
        <authorList>
            <person name="Kallberg Y."/>
            <person name="Tangrot J."/>
            <person name="Rosling A."/>
        </authorList>
    </citation>
    <scope>NUCLEOTIDE SEQUENCE</scope>
    <source>
        <strain evidence="1">MA461A</strain>
    </source>
</reference>
<sequence>VIDENKDKSDYSQLVKKGSLLIEICDTGIGMDPAYIKYAWKSFSQGDMSITKMQYGAGLGLSICKNLVEINGGEIKVESELEKG</sequence>
<gene>
    <name evidence="1" type="ORF">RPERSI_LOCUS25583</name>
</gene>
<evidence type="ECO:0000313" key="2">
    <source>
        <dbReference type="Proteomes" id="UP000789920"/>
    </source>
</evidence>
<proteinExistence type="predicted"/>
<dbReference type="EMBL" id="CAJVQC010084878">
    <property type="protein sequence ID" value="CAG8821435.1"/>
    <property type="molecule type" value="Genomic_DNA"/>
</dbReference>
<protein>
    <submittedName>
        <fullName evidence="1">14419_t:CDS:1</fullName>
    </submittedName>
</protein>
<feature type="non-terminal residue" evidence="1">
    <location>
        <position position="1"/>
    </location>
</feature>
<evidence type="ECO:0000313" key="1">
    <source>
        <dbReference type="EMBL" id="CAG8821435.1"/>
    </source>
</evidence>
<comment type="caution">
    <text evidence="1">The sequence shown here is derived from an EMBL/GenBank/DDBJ whole genome shotgun (WGS) entry which is preliminary data.</text>
</comment>
<feature type="non-terminal residue" evidence="1">
    <location>
        <position position="84"/>
    </location>
</feature>
<name>A0ACA9S281_9GLOM</name>
<keyword evidence="2" id="KW-1185">Reference proteome</keyword>
<organism evidence="1 2">
    <name type="scientific">Racocetra persica</name>
    <dbReference type="NCBI Taxonomy" id="160502"/>
    <lineage>
        <taxon>Eukaryota</taxon>
        <taxon>Fungi</taxon>
        <taxon>Fungi incertae sedis</taxon>
        <taxon>Mucoromycota</taxon>
        <taxon>Glomeromycotina</taxon>
        <taxon>Glomeromycetes</taxon>
        <taxon>Diversisporales</taxon>
        <taxon>Gigasporaceae</taxon>
        <taxon>Racocetra</taxon>
    </lineage>
</organism>